<feature type="transmembrane region" description="Helical" evidence="5">
    <location>
        <begin position="82"/>
        <end position="103"/>
    </location>
</feature>
<dbReference type="GO" id="GO:0016491">
    <property type="term" value="F:oxidoreductase activity"/>
    <property type="evidence" value="ECO:0007669"/>
    <property type="project" value="InterPro"/>
</dbReference>
<keyword evidence="4 5" id="KW-0472">Membrane</keyword>
<keyword evidence="2 5" id="KW-0812">Transmembrane</keyword>
<protein>
    <submittedName>
        <fullName evidence="7">Fatty acid hydroxylase</fullName>
    </submittedName>
</protein>
<evidence type="ECO:0000256" key="1">
    <source>
        <dbReference type="ARBA" id="ARBA00004370"/>
    </source>
</evidence>
<proteinExistence type="predicted"/>
<dbReference type="GO" id="GO:0005506">
    <property type="term" value="F:iron ion binding"/>
    <property type="evidence" value="ECO:0007669"/>
    <property type="project" value="InterPro"/>
</dbReference>
<evidence type="ECO:0000256" key="3">
    <source>
        <dbReference type="ARBA" id="ARBA00022989"/>
    </source>
</evidence>
<dbReference type="OrthoDB" id="9770329at2"/>
<dbReference type="Proteomes" id="UP000195442">
    <property type="component" value="Unassembled WGS sequence"/>
</dbReference>
<reference evidence="8" key="1">
    <citation type="submission" date="2017-02" db="EMBL/GenBank/DDBJ databases">
        <authorList>
            <person name="Daims H."/>
        </authorList>
    </citation>
    <scope>NUCLEOTIDE SEQUENCE [LARGE SCALE GENOMIC DNA]</scope>
</reference>
<keyword evidence="3 5" id="KW-1133">Transmembrane helix</keyword>
<dbReference type="AlphaFoldDB" id="A0A1R4H138"/>
<dbReference type="PANTHER" id="PTHR11863">
    <property type="entry name" value="STEROL DESATURASE"/>
    <property type="match status" value="1"/>
</dbReference>
<evidence type="ECO:0000256" key="2">
    <source>
        <dbReference type="ARBA" id="ARBA00022692"/>
    </source>
</evidence>
<dbReference type="GO" id="GO:0008610">
    <property type="term" value="P:lipid biosynthetic process"/>
    <property type="evidence" value="ECO:0007669"/>
    <property type="project" value="InterPro"/>
</dbReference>
<gene>
    <name evidence="7" type="ORF">CRENPOLYSF2_1410002</name>
</gene>
<feature type="domain" description="Fatty acid hydroxylase" evidence="6">
    <location>
        <begin position="87"/>
        <end position="222"/>
    </location>
</feature>
<name>A0A1R4H138_9GAMM</name>
<dbReference type="InterPro" id="IPR006694">
    <property type="entry name" value="Fatty_acid_hydroxylase"/>
</dbReference>
<organism evidence="7 8">
    <name type="scientific">Crenothrix polyspora</name>
    <dbReference type="NCBI Taxonomy" id="360316"/>
    <lineage>
        <taxon>Bacteria</taxon>
        <taxon>Pseudomonadati</taxon>
        <taxon>Pseudomonadota</taxon>
        <taxon>Gammaproteobacteria</taxon>
        <taxon>Methylococcales</taxon>
        <taxon>Crenotrichaceae</taxon>
        <taxon>Crenothrix</taxon>
    </lineage>
</organism>
<dbReference type="Pfam" id="PF04116">
    <property type="entry name" value="FA_hydroxylase"/>
    <property type="match status" value="1"/>
</dbReference>
<keyword evidence="8" id="KW-1185">Reference proteome</keyword>
<dbReference type="InterPro" id="IPR050307">
    <property type="entry name" value="Sterol_Desaturase_Related"/>
</dbReference>
<dbReference type="GO" id="GO:0016020">
    <property type="term" value="C:membrane"/>
    <property type="evidence" value="ECO:0007669"/>
    <property type="project" value="UniProtKB-SubCell"/>
</dbReference>
<evidence type="ECO:0000256" key="5">
    <source>
        <dbReference type="SAM" id="Phobius"/>
    </source>
</evidence>
<evidence type="ECO:0000313" key="7">
    <source>
        <dbReference type="EMBL" id="SJM89967.1"/>
    </source>
</evidence>
<evidence type="ECO:0000313" key="8">
    <source>
        <dbReference type="Proteomes" id="UP000195442"/>
    </source>
</evidence>
<accession>A0A1R4H138</accession>
<evidence type="ECO:0000256" key="4">
    <source>
        <dbReference type="ARBA" id="ARBA00023136"/>
    </source>
</evidence>
<dbReference type="RefSeq" id="WP_087145887.1">
    <property type="nucleotide sequence ID" value="NZ_FUKJ01000048.1"/>
</dbReference>
<dbReference type="EMBL" id="FUKJ01000048">
    <property type="protein sequence ID" value="SJM89967.1"/>
    <property type="molecule type" value="Genomic_DNA"/>
</dbReference>
<evidence type="ECO:0000259" key="6">
    <source>
        <dbReference type="Pfam" id="PF04116"/>
    </source>
</evidence>
<feature type="transmembrane region" description="Helical" evidence="5">
    <location>
        <begin position="43"/>
        <end position="62"/>
    </location>
</feature>
<feature type="transmembrane region" description="Helical" evidence="5">
    <location>
        <begin position="6"/>
        <end position="23"/>
    </location>
</feature>
<comment type="subcellular location">
    <subcellularLocation>
        <location evidence="1">Membrane</location>
    </subcellularLocation>
</comment>
<sequence length="263" mass="30110">MENLIRLSFALGIFGIMIGWETLKPKRLTPINRKQRWPINLGLAAFNMLMMRFTVGSLAYLSAVNASQQSWGLLNQFILPHWLTITATLLILDFAVYCQHIVLHKWPLLWRLHQVHHTDLEFDATTAVRFHPLEIILSMIYKVACIYLLGANPVAVIAFEIILNGAATFNHSNIGFSEKMDKTLRWLIITPDMHRIHHSPIPTETDSNYGFSISCWDRLCKTYTAESQHPQATMPIGLKAFRKATDLSLVGLLLMPFKALRWD</sequence>